<dbReference type="AlphaFoldDB" id="A0A7J7P180"/>
<organism evidence="1 2">
    <name type="scientific">Kingdonia uniflora</name>
    <dbReference type="NCBI Taxonomy" id="39325"/>
    <lineage>
        <taxon>Eukaryota</taxon>
        <taxon>Viridiplantae</taxon>
        <taxon>Streptophyta</taxon>
        <taxon>Embryophyta</taxon>
        <taxon>Tracheophyta</taxon>
        <taxon>Spermatophyta</taxon>
        <taxon>Magnoliopsida</taxon>
        <taxon>Ranunculales</taxon>
        <taxon>Circaeasteraceae</taxon>
        <taxon>Kingdonia</taxon>
    </lineage>
</organism>
<reference evidence="1 2" key="1">
    <citation type="journal article" date="2020" name="IScience">
        <title>Genome Sequencing of the Endangered Kingdonia uniflora (Circaeasteraceae, Ranunculales) Reveals Potential Mechanisms of Evolutionary Specialization.</title>
        <authorList>
            <person name="Sun Y."/>
            <person name="Deng T."/>
            <person name="Zhang A."/>
            <person name="Moore M.J."/>
            <person name="Landis J.B."/>
            <person name="Lin N."/>
            <person name="Zhang H."/>
            <person name="Zhang X."/>
            <person name="Huang J."/>
            <person name="Zhang X."/>
            <person name="Sun H."/>
            <person name="Wang H."/>
        </authorList>
    </citation>
    <scope>NUCLEOTIDE SEQUENCE [LARGE SCALE GENOMIC DNA]</scope>
    <source>
        <strain evidence="1">TB1705</strain>
        <tissue evidence="1">Leaf</tissue>
    </source>
</reference>
<proteinExistence type="predicted"/>
<sequence>MLAFSTTVTGEVAQGQKRIVEPLGGSGEKVAEVRSASVDDLKEVEDRANLEILQGKEGTNQMLQVKVKANLAETAEERDRLGRHLMLKGYSQEEGDVIKVDTYAEEEEEEAGLLKVIKKMSLRINDLESGLARELETSKALLSAQAE</sequence>
<evidence type="ECO:0000313" key="2">
    <source>
        <dbReference type="Proteomes" id="UP000541444"/>
    </source>
</evidence>
<gene>
    <name evidence="1" type="ORF">GIB67_028497</name>
</gene>
<evidence type="ECO:0000313" key="1">
    <source>
        <dbReference type="EMBL" id="KAF6173199.1"/>
    </source>
</evidence>
<name>A0A7J7P180_9MAGN</name>
<keyword evidence="2" id="KW-1185">Reference proteome</keyword>
<accession>A0A7J7P180</accession>
<dbReference type="Proteomes" id="UP000541444">
    <property type="component" value="Unassembled WGS sequence"/>
</dbReference>
<protein>
    <submittedName>
        <fullName evidence="1">Uncharacterized protein</fullName>
    </submittedName>
</protein>
<feature type="non-terminal residue" evidence="1">
    <location>
        <position position="1"/>
    </location>
</feature>
<dbReference type="EMBL" id="JACGCM010000354">
    <property type="protein sequence ID" value="KAF6173199.1"/>
    <property type="molecule type" value="Genomic_DNA"/>
</dbReference>
<comment type="caution">
    <text evidence="1">The sequence shown here is derived from an EMBL/GenBank/DDBJ whole genome shotgun (WGS) entry which is preliminary data.</text>
</comment>